<name>A0A0S4JTS7_BODSA</name>
<dbReference type="EMBL" id="CYKH01002185">
    <property type="protein sequence ID" value="CUG93691.1"/>
    <property type="molecule type" value="Genomic_DNA"/>
</dbReference>
<sequence>MSTAEKLCTDEITNNQSNVNFELPIVPSPPRHLVAKSADSFLPPVLQPHPPAAVGEGRASGNSSTTALLFAEAVAASEILSTLE</sequence>
<proteinExistence type="predicted"/>
<protein>
    <submittedName>
        <fullName evidence="1">Uncharacterized protein</fullName>
    </submittedName>
</protein>
<accession>A0A0S4JTS7</accession>
<reference evidence="2" key="1">
    <citation type="submission" date="2015-09" db="EMBL/GenBank/DDBJ databases">
        <authorList>
            <consortium name="Pathogen Informatics"/>
        </authorList>
    </citation>
    <scope>NUCLEOTIDE SEQUENCE [LARGE SCALE GENOMIC DNA]</scope>
    <source>
        <strain evidence="2">Lake Konstanz</strain>
    </source>
</reference>
<keyword evidence="2" id="KW-1185">Reference proteome</keyword>
<evidence type="ECO:0000313" key="1">
    <source>
        <dbReference type="EMBL" id="CUG93691.1"/>
    </source>
</evidence>
<feature type="non-terminal residue" evidence="1">
    <location>
        <position position="84"/>
    </location>
</feature>
<gene>
    <name evidence="1" type="ORF">BSAL_44290</name>
</gene>
<organism evidence="1 2">
    <name type="scientific">Bodo saltans</name>
    <name type="common">Flagellated protozoan</name>
    <dbReference type="NCBI Taxonomy" id="75058"/>
    <lineage>
        <taxon>Eukaryota</taxon>
        <taxon>Discoba</taxon>
        <taxon>Euglenozoa</taxon>
        <taxon>Kinetoplastea</taxon>
        <taxon>Metakinetoplastina</taxon>
        <taxon>Eubodonida</taxon>
        <taxon>Bodonidae</taxon>
        <taxon>Bodo</taxon>
    </lineage>
</organism>
<evidence type="ECO:0000313" key="2">
    <source>
        <dbReference type="Proteomes" id="UP000051952"/>
    </source>
</evidence>
<dbReference type="VEuPathDB" id="TriTrypDB:BSAL_44290"/>
<dbReference type="Proteomes" id="UP000051952">
    <property type="component" value="Unassembled WGS sequence"/>
</dbReference>
<dbReference type="AlphaFoldDB" id="A0A0S4JTS7"/>